<organism evidence="1">
    <name type="scientific">Albugo laibachii Nc14</name>
    <dbReference type="NCBI Taxonomy" id="890382"/>
    <lineage>
        <taxon>Eukaryota</taxon>
        <taxon>Sar</taxon>
        <taxon>Stramenopiles</taxon>
        <taxon>Oomycota</taxon>
        <taxon>Peronosporomycetes</taxon>
        <taxon>Albuginales</taxon>
        <taxon>Albuginaceae</taxon>
        <taxon>Albugo</taxon>
    </lineage>
</organism>
<sequence length="59" mass="6933">MVMRTLYKTRQRDGSFIIPSGLLHTDDFISFQILSSSNVARWMAPIQQMMLCLDRQKKK</sequence>
<evidence type="ECO:0000313" key="1">
    <source>
        <dbReference type="EMBL" id="CCA23443.1"/>
    </source>
</evidence>
<name>F0WQ38_9STRA</name>
<protein>
    <submittedName>
        <fullName evidence="1">AlNc14C193G8518 protein</fullName>
    </submittedName>
</protein>
<dbReference type="AlphaFoldDB" id="F0WQ38"/>
<reference evidence="1" key="2">
    <citation type="submission" date="2011-02" db="EMBL/GenBank/DDBJ databases">
        <authorList>
            <person name="MacLean D."/>
        </authorList>
    </citation>
    <scope>NUCLEOTIDE SEQUENCE</scope>
</reference>
<dbReference type="EMBL" id="FR824238">
    <property type="protein sequence ID" value="CCA23443.1"/>
    <property type="molecule type" value="Genomic_DNA"/>
</dbReference>
<proteinExistence type="predicted"/>
<gene>
    <name evidence="1" type="primary">AlNc14C193G8518</name>
    <name evidence="1" type="ORF">ALNC14_095870</name>
</gene>
<dbReference type="HOGENOM" id="CLU_2965667_0_0_1"/>
<reference evidence="1" key="1">
    <citation type="journal article" date="2011" name="PLoS Biol.">
        <title>Gene gain and loss during evolution of obligate parasitism in the white rust pathogen of Arabidopsis thaliana.</title>
        <authorList>
            <person name="Kemen E."/>
            <person name="Gardiner A."/>
            <person name="Schultz-Larsen T."/>
            <person name="Kemen A.C."/>
            <person name="Balmuth A.L."/>
            <person name="Robert-Seilaniantz A."/>
            <person name="Bailey K."/>
            <person name="Holub E."/>
            <person name="Studholme D.J."/>
            <person name="Maclean D."/>
            <person name="Jones J.D."/>
        </authorList>
    </citation>
    <scope>NUCLEOTIDE SEQUENCE</scope>
</reference>
<accession>F0WQ38</accession>